<keyword evidence="2" id="KW-1185">Reference proteome</keyword>
<organism evidence="1 2">
    <name type="scientific">Maribacter cobaltidurans</name>
    <dbReference type="NCBI Taxonomy" id="1178778"/>
    <lineage>
        <taxon>Bacteria</taxon>
        <taxon>Pseudomonadati</taxon>
        <taxon>Bacteroidota</taxon>
        <taxon>Flavobacteriia</taxon>
        <taxon>Flavobacteriales</taxon>
        <taxon>Flavobacteriaceae</taxon>
        <taxon>Maribacter</taxon>
    </lineage>
</organism>
<protein>
    <submittedName>
        <fullName evidence="1">Uncharacterized protein</fullName>
    </submittedName>
</protein>
<dbReference type="InterPro" id="IPR029068">
    <property type="entry name" value="Glyas_Bleomycin-R_OHBP_Dase"/>
</dbReference>
<dbReference type="SUPFAM" id="SSF54593">
    <property type="entry name" value="Glyoxalase/Bleomycin resistance protein/Dihydroxybiphenyl dioxygenase"/>
    <property type="match status" value="1"/>
</dbReference>
<evidence type="ECO:0000313" key="2">
    <source>
        <dbReference type="Proteomes" id="UP000215244"/>
    </source>
</evidence>
<dbReference type="EMBL" id="CP022957">
    <property type="protein sequence ID" value="ASV29970.1"/>
    <property type="molecule type" value="Genomic_DNA"/>
</dbReference>
<dbReference type="PROSITE" id="PS51819">
    <property type="entry name" value="VOC"/>
    <property type="match status" value="1"/>
</dbReference>
<dbReference type="InterPro" id="IPR037523">
    <property type="entry name" value="VOC_core"/>
</dbReference>
<dbReference type="KEGG" id="marb:CJ263_06900"/>
<evidence type="ECO:0000313" key="1">
    <source>
        <dbReference type="EMBL" id="ASV29970.1"/>
    </source>
</evidence>
<name>A0A223V4C0_9FLAO</name>
<dbReference type="InterPro" id="IPR004360">
    <property type="entry name" value="Glyas_Fos-R_dOase_dom"/>
</dbReference>
<dbReference type="Pfam" id="PF00903">
    <property type="entry name" value="Glyoxalase"/>
    <property type="match status" value="1"/>
</dbReference>
<dbReference type="AlphaFoldDB" id="A0A223V4C0"/>
<dbReference type="RefSeq" id="WP_094996591.1">
    <property type="nucleotide sequence ID" value="NZ_BMJL01000006.1"/>
</dbReference>
<gene>
    <name evidence="1" type="ORF">CJ263_06900</name>
</gene>
<reference evidence="1 2" key="1">
    <citation type="submission" date="2017-08" db="EMBL/GenBank/DDBJ databases">
        <title>The complete genome sequence of Maribacter sp. B1, isolated from deep-sea sediment.</title>
        <authorList>
            <person name="Wu Y.-H."/>
            <person name="Cheng H."/>
            <person name="Xu X.-W."/>
        </authorList>
    </citation>
    <scope>NUCLEOTIDE SEQUENCE [LARGE SCALE GENOMIC DNA]</scope>
    <source>
        <strain evidence="1 2">B1</strain>
    </source>
</reference>
<dbReference type="Proteomes" id="UP000215244">
    <property type="component" value="Chromosome"/>
</dbReference>
<dbReference type="OrthoDB" id="9804235at2"/>
<accession>A0A223V4C0</accession>
<dbReference type="CDD" id="cd07247">
    <property type="entry name" value="SgaA_N_like"/>
    <property type="match status" value="1"/>
</dbReference>
<proteinExistence type="predicted"/>
<dbReference type="Gene3D" id="3.10.180.10">
    <property type="entry name" value="2,3-Dihydroxybiphenyl 1,2-Dioxygenase, domain 1"/>
    <property type="match status" value="1"/>
</dbReference>
<sequence>MKHAIQNFQIPVIEFDRALKFYTTVMGYDLQIMEFQGAKMAIFRYDTKDGVGGTIIEAEWLEPSDNGTLVYLQAGEDLQPFLDRVSTAGGKELFPKTELGPGMGFFGIFKDTEGNRVGLYSKK</sequence>